<sequence>MGLRFRGRDIRPTQTGPRVNEDIRAREVRVIDDEGEQLGVMTVPDAIQAAQDRELDLVEVAPNSDPPVCKIMDFGRYKYSLQKKAQEAKKRQKVVELKEVKMRIKIEDHDYNIKKKNAERFLLDGNKAKVTIMFRGREVTHPDFGRRLLDRLANDLIEIATVEQTPLLEGRNMVMVLAPKPGVRPPAKPAGAPATEAPPKAADEAPRTPLADAMEKAGGAREEREEEKGSPNA</sequence>
<dbReference type="NCBIfam" id="TIGR00168">
    <property type="entry name" value="infC"/>
    <property type="match status" value="1"/>
</dbReference>
<dbReference type="GO" id="GO:0043022">
    <property type="term" value="F:ribosome binding"/>
    <property type="evidence" value="ECO:0007669"/>
    <property type="project" value="UniProtKB-ARBA"/>
</dbReference>
<evidence type="ECO:0000256" key="5">
    <source>
        <dbReference type="NCBIfam" id="TIGR00168"/>
    </source>
</evidence>
<organism evidence="9 10">
    <name type="scientific">Tectimicrobiota bacterium</name>
    <dbReference type="NCBI Taxonomy" id="2528274"/>
    <lineage>
        <taxon>Bacteria</taxon>
        <taxon>Pseudomonadati</taxon>
        <taxon>Nitrospinota/Tectimicrobiota group</taxon>
        <taxon>Candidatus Tectimicrobiota</taxon>
    </lineage>
</organism>
<evidence type="ECO:0000256" key="2">
    <source>
        <dbReference type="ARBA" id="ARBA00022540"/>
    </source>
</evidence>
<dbReference type="InterPro" id="IPR036787">
    <property type="entry name" value="T_IF-3_N_sf"/>
</dbReference>
<feature type="region of interest" description="Disordered" evidence="6">
    <location>
        <begin position="183"/>
        <end position="233"/>
    </location>
</feature>
<dbReference type="Pfam" id="PF05198">
    <property type="entry name" value="IF3_N"/>
    <property type="match status" value="1"/>
</dbReference>
<evidence type="ECO:0000259" key="7">
    <source>
        <dbReference type="Pfam" id="PF00707"/>
    </source>
</evidence>
<reference evidence="9" key="1">
    <citation type="submission" date="2020-07" db="EMBL/GenBank/DDBJ databases">
        <title>Huge and variable diversity of episymbiotic CPR bacteria and DPANN archaea in groundwater ecosystems.</title>
        <authorList>
            <person name="He C.Y."/>
            <person name="Keren R."/>
            <person name="Whittaker M."/>
            <person name="Farag I.F."/>
            <person name="Doudna J."/>
            <person name="Cate J.H.D."/>
            <person name="Banfield J.F."/>
        </authorList>
    </citation>
    <scope>NUCLEOTIDE SEQUENCE</scope>
    <source>
        <strain evidence="9">NC_groundwater_763_Ag_S-0.2um_68_21</strain>
    </source>
</reference>
<feature type="compositionally biased region" description="Basic and acidic residues" evidence="6">
    <location>
        <begin position="213"/>
        <end position="233"/>
    </location>
</feature>
<dbReference type="FunFam" id="3.30.110.10:FF:000001">
    <property type="entry name" value="Translation initiation factor IF-3"/>
    <property type="match status" value="1"/>
</dbReference>
<accession>A0A932MLY9</accession>
<dbReference type="EMBL" id="JACPUR010000001">
    <property type="protein sequence ID" value="MBI3126103.1"/>
    <property type="molecule type" value="Genomic_DNA"/>
</dbReference>
<comment type="subunit">
    <text evidence="4">Monomer.</text>
</comment>
<evidence type="ECO:0000259" key="8">
    <source>
        <dbReference type="Pfam" id="PF05198"/>
    </source>
</evidence>
<dbReference type="Proteomes" id="UP000782312">
    <property type="component" value="Unassembled WGS sequence"/>
</dbReference>
<dbReference type="InterPro" id="IPR036788">
    <property type="entry name" value="T_IF-3_C_sf"/>
</dbReference>
<gene>
    <name evidence="4" type="primary">infC</name>
    <name evidence="9" type="ORF">HYZ11_00685</name>
</gene>
<protein>
    <recommendedName>
        <fullName evidence="4 5">Translation initiation factor IF-3</fullName>
    </recommendedName>
</protein>
<keyword evidence="4" id="KW-0963">Cytoplasm</keyword>
<evidence type="ECO:0000313" key="10">
    <source>
        <dbReference type="Proteomes" id="UP000782312"/>
    </source>
</evidence>
<dbReference type="GO" id="GO:0003743">
    <property type="term" value="F:translation initiation factor activity"/>
    <property type="evidence" value="ECO:0007669"/>
    <property type="project" value="UniProtKB-UniRule"/>
</dbReference>
<comment type="caution">
    <text evidence="9">The sequence shown here is derived from an EMBL/GenBank/DDBJ whole genome shotgun (WGS) entry which is preliminary data.</text>
</comment>
<keyword evidence="2 4" id="KW-0396">Initiation factor</keyword>
<comment type="similarity">
    <text evidence="1 4">Belongs to the IF-3 family.</text>
</comment>
<dbReference type="PANTHER" id="PTHR10938">
    <property type="entry name" value="TRANSLATION INITIATION FACTOR IF-3"/>
    <property type="match status" value="1"/>
</dbReference>
<name>A0A932MLY9_UNCTE</name>
<dbReference type="GO" id="GO:0016020">
    <property type="term" value="C:membrane"/>
    <property type="evidence" value="ECO:0007669"/>
    <property type="project" value="TreeGrafter"/>
</dbReference>
<evidence type="ECO:0000313" key="9">
    <source>
        <dbReference type="EMBL" id="MBI3126103.1"/>
    </source>
</evidence>
<dbReference type="InterPro" id="IPR019815">
    <property type="entry name" value="Translation_initiation_fac_3_C"/>
</dbReference>
<feature type="domain" description="Translation initiation factor 3 N-terminal" evidence="8">
    <location>
        <begin position="19"/>
        <end position="88"/>
    </location>
</feature>
<dbReference type="GO" id="GO:0032790">
    <property type="term" value="P:ribosome disassembly"/>
    <property type="evidence" value="ECO:0007669"/>
    <property type="project" value="TreeGrafter"/>
</dbReference>
<dbReference type="Gene3D" id="3.30.110.10">
    <property type="entry name" value="Translation initiation factor 3 (IF-3), C-terminal domain"/>
    <property type="match status" value="1"/>
</dbReference>
<dbReference type="Pfam" id="PF00707">
    <property type="entry name" value="IF3_C"/>
    <property type="match status" value="1"/>
</dbReference>
<keyword evidence="3 4" id="KW-0648">Protein biosynthesis</keyword>
<dbReference type="HAMAP" id="MF_00080">
    <property type="entry name" value="IF_3"/>
    <property type="match status" value="1"/>
</dbReference>
<comment type="function">
    <text evidence="4">IF-3 binds to the 30S ribosomal subunit and shifts the equilibrium between 70S ribosomes and their 50S and 30S subunits in favor of the free subunits, thus enhancing the availability of 30S subunits on which protein synthesis initiation begins.</text>
</comment>
<dbReference type="SUPFAM" id="SSF55200">
    <property type="entry name" value="Translation initiation factor IF3, C-terminal domain"/>
    <property type="match status" value="1"/>
</dbReference>
<dbReference type="FunFam" id="3.10.20.80:FF:000001">
    <property type="entry name" value="Translation initiation factor IF-3"/>
    <property type="match status" value="1"/>
</dbReference>
<dbReference type="InterPro" id="IPR001288">
    <property type="entry name" value="Translation_initiation_fac_3"/>
</dbReference>
<dbReference type="SUPFAM" id="SSF54364">
    <property type="entry name" value="Translation initiation factor IF3, N-terminal domain"/>
    <property type="match status" value="1"/>
</dbReference>
<evidence type="ECO:0000256" key="4">
    <source>
        <dbReference type="HAMAP-Rule" id="MF_00080"/>
    </source>
</evidence>
<evidence type="ECO:0000256" key="6">
    <source>
        <dbReference type="SAM" id="MobiDB-lite"/>
    </source>
</evidence>
<comment type="subcellular location">
    <subcellularLocation>
        <location evidence="4">Cytoplasm</location>
    </subcellularLocation>
</comment>
<proteinExistence type="inferred from homology"/>
<feature type="domain" description="Translation initiation factor 3 C-terminal" evidence="7">
    <location>
        <begin position="95"/>
        <end position="180"/>
    </location>
</feature>
<dbReference type="Gene3D" id="3.10.20.80">
    <property type="entry name" value="Translation initiation factor 3 (IF-3), N-terminal domain"/>
    <property type="match status" value="1"/>
</dbReference>
<dbReference type="InterPro" id="IPR019814">
    <property type="entry name" value="Translation_initiation_fac_3_N"/>
</dbReference>
<evidence type="ECO:0000256" key="1">
    <source>
        <dbReference type="ARBA" id="ARBA00005439"/>
    </source>
</evidence>
<dbReference type="GO" id="GO:0005829">
    <property type="term" value="C:cytosol"/>
    <property type="evidence" value="ECO:0007669"/>
    <property type="project" value="TreeGrafter"/>
</dbReference>
<dbReference type="PANTHER" id="PTHR10938:SF0">
    <property type="entry name" value="TRANSLATION INITIATION FACTOR IF-3, MITOCHONDRIAL"/>
    <property type="match status" value="1"/>
</dbReference>
<evidence type="ECO:0000256" key="3">
    <source>
        <dbReference type="ARBA" id="ARBA00022917"/>
    </source>
</evidence>
<dbReference type="AlphaFoldDB" id="A0A932MLY9"/>